<keyword evidence="3 13" id="KW-0813">Transport</keyword>
<feature type="transmembrane region" description="Helical" evidence="15">
    <location>
        <begin position="592"/>
        <end position="613"/>
    </location>
</feature>
<dbReference type="OrthoDB" id="6021021at2759"/>
<dbReference type="InterPro" id="IPR001873">
    <property type="entry name" value="ENaC"/>
</dbReference>
<accession>F4WCX3</accession>
<dbReference type="GO" id="GO:0003723">
    <property type="term" value="F:RNA binding"/>
    <property type="evidence" value="ECO:0007669"/>
    <property type="project" value="UniProtKB-UniRule"/>
</dbReference>
<proteinExistence type="inferred from homology"/>
<evidence type="ECO:0000256" key="11">
    <source>
        <dbReference type="ARBA" id="ARBA00023303"/>
    </source>
</evidence>
<evidence type="ECO:0000256" key="9">
    <source>
        <dbReference type="ARBA" id="ARBA00023136"/>
    </source>
</evidence>
<dbReference type="GO" id="GO:1990904">
    <property type="term" value="C:ribonucleoprotein complex"/>
    <property type="evidence" value="ECO:0007669"/>
    <property type="project" value="UniProtKB-KW"/>
</dbReference>
<dbReference type="InterPro" id="IPR036612">
    <property type="entry name" value="KH_dom_type_1_sf"/>
</dbReference>
<evidence type="ECO:0000259" key="16">
    <source>
        <dbReference type="SMART" id="SM00322"/>
    </source>
</evidence>
<feature type="domain" description="K Homology" evidence="16">
    <location>
        <begin position="159"/>
        <end position="229"/>
    </location>
</feature>
<keyword evidence="17" id="KW-0687">Ribonucleoprotein</keyword>
<keyword evidence="11 13" id="KW-0407">Ion channel</keyword>
<keyword evidence="10 13" id="KW-0739">Sodium transport</keyword>
<dbReference type="GO" id="GO:0010468">
    <property type="term" value="P:regulation of gene expression"/>
    <property type="evidence" value="ECO:0007669"/>
    <property type="project" value="UniProtKB-ARBA"/>
</dbReference>
<feature type="compositionally biased region" description="Low complexity" evidence="14">
    <location>
        <begin position="150"/>
        <end position="159"/>
    </location>
</feature>
<evidence type="ECO:0000313" key="18">
    <source>
        <dbReference type="Proteomes" id="UP000007755"/>
    </source>
</evidence>
<dbReference type="PROSITE" id="PS50084">
    <property type="entry name" value="KH_TYPE_1"/>
    <property type="match status" value="1"/>
</dbReference>
<evidence type="ECO:0000256" key="1">
    <source>
        <dbReference type="ARBA" id="ARBA00004141"/>
    </source>
</evidence>
<feature type="compositionally biased region" description="Gly residues" evidence="14">
    <location>
        <begin position="89"/>
        <end position="149"/>
    </location>
</feature>
<dbReference type="eggNOG" id="KOG2192">
    <property type="taxonomic scope" value="Eukaryota"/>
</dbReference>
<dbReference type="GO" id="GO:0015280">
    <property type="term" value="F:ligand-gated sodium channel activity"/>
    <property type="evidence" value="ECO:0007669"/>
    <property type="project" value="TreeGrafter"/>
</dbReference>
<dbReference type="STRING" id="103372.F4WCX3"/>
<evidence type="ECO:0000256" key="13">
    <source>
        <dbReference type="RuleBase" id="RU000679"/>
    </source>
</evidence>
<organism evidence="18">
    <name type="scientific">Acromyrmex echinatior</name>
    <name type="common">Panamanian leafcutter ant</name>
    <name type="synonym">Acromyrmex octospinosus echinatior</name>
    <dbReference type="NCBI Taxonomy" id="103372"/>
    <lineage>
        <taxon>Eukaryota</taxon>
        <taxon>Metazoa</taxon>
        <taxon>Ecdysozoa</taxon>
        <taxon>Arthropoda</taxon>
        <taxon>Hexapoda</taxon>
        <taxon>Insecta</taxon>
        <taxon>Pterygota</taxon>
        <taxon>Neoptera</taxon>
        <taxon>Endopterygota</taxon>
        <taxon>Hymenoptera</taxon>
        <taxon>Apocrita</taxon>
        <taxon>Aculeata</taxon>
        <taxon>Formicoidea</taxon>
        <taxon>Formicidae</taxon>
        <taxon>Myrmicinae</taxon>
        <taxon>Acromyrmex</taxon>
    </lineage>
</organism>
<evidence type="ECO:0000256" key="7">
    <source>
        <dbReference type="ARBA" id="ARBA00023053"/>
    </source>
</evidence>
<name>F4WCX3_ACREC</name>
<evidence type="ECO:0000256" key="3">
    <source>
        <dbReference type="ARBA" id="ARBA00022448"/>
    </source>
</evidence>
<dbReference type="Pfam" id="PF00013">
    <property type="entry name" value="KH_1"/>
    <property type="match status" value="1"/>
</dbReference>
<evidence type="ECO:0000256" key="10">
    <source>
        <dbReference type="ARBA" id="ARBA00023201"/>
    </source>
</evidence>
<dbReference type="Proteomes" id="UP000007755">
    <property type="component" value="Unassembled WGS sequence"/>
</dbReference>
<dbReference type="PANTHER" id="PTHR11690:SF237">
    <property type="entry name" value="PICKPOCKET 16-RELATED"/>
    <property type="match status" value="1"/>
</dbReference>
<dbReference type="SMART" id="SM00322">
    <property type="entry name" value="KH"/>
    <property type="match status" value="1"/>
</dbReference>
<evidence type="ECO:0000256" key="14">
    <source>
        <dbReference type="SAM" id="MobiDB-lite"/>
    </source>
</evidence>
<keyword evidence="4 13" id="KW-0894">Sodium channel</keyword>
<evidence type="ECO:0000313" key="17">
    <source>
        <dbReference type="EMBL" id="EGI67954.1"/>
    </source>
</evidence>
<dbReference type="InterPro" id="IPR004088">
    <property type="entry name" value="KH_dom_type_1"/>
</dbReference>
<keyword evidence="12" id="KW-0694">RNA-binding</keyword>
<feature type="region of interest" description="Disordered" evidence="14">
    <location>
        <begin position="89"/>
        <end position="161"/>
    </location>
</feature>
<keyword evidence="5 13" id="KW-0812">Transmembrane</keyword>
<dbReference type="Pfam" id="PF00858">
    <property type="entry name" value="ASC"/>
    <property type="match status" value="3"/>
</dbReference>
<keyword evidence="8 13" id="KW-0406">Ion transport</keyword>
<evidence type="ECO:0000256" key="8">
    <source>
        <dbReference type="ARBA" id="ARBA00023065"/>
    </source>
</evidence>
<evidence type="ECO:0000256" key="2">
    <source>
        <dbReference type="ARBA" id="ARBA00007193"/>
    </source>
</evidence>
<evidence type="ECO:0000256" key="6">
    <source>
        <dbReference type="ARBA" id="ARBA00022989"/>
    </source>
</evidence>
<dbReference type="SUPFAM" id="SSF54791">
    <property type="entry name" value="Eukaryotic type KH-domain (KH-domain type I)"/>
    <property type="match status" value="1"/>
</dbReference>
<feature type="non-terminal residue" evidence="17">
    <location>
        <position position="1"/>
    </location>
</feature>
<evidence type="ECO:0000256" key="15">
    <source>
        <dbReference type="SAM" id="Phobius"/>
    </source>
</evidence>
<comment type="subcellular location">
    <subcellularLocation>
        <location evidence="1">Membrane</location>
        <topology evidence="1">Multi-pass membrane protein</topology>
    </subcellularLocation>
</comment>
<dbReference type="AlphaFoldDB" id="F4WCX3"/>
<dbReference type="InterPro" id="IPR004087">
    <property type="entry name" value="KH_dom"/>
</dbReference>
<evidence type="ECO:0000256" key="5">
    <source>
        <dbReference type="ARBA" id="ARBA00022692"/>
    </source>
</evidence>
<evidence type="ECO:0000256" key="4">
    <source>
        <dbReference type="ARBA" id="ARBA00022461"/>
    </source>
</evidence>
<dbReference type="Gene3D" id="2.60.470.10">
    <property type="entry name" value="Acid-sensing ion channels like domains"/>
    <property type="match status" value="1"/>
</dbReference>
<feature type="transmembrane region" description="Helical" evidence="15">
    <location>
        <begin position="909"/>
        <end position="936"/>
    </location>
</feature>
<dbReference type="Gene3D" id="1.10.287.770">
    <property type="entry name" value="YojJ-like"/>
    <property type="match status" value="1"/>
</dbReference>
<reference evidence="17" key="1">
    <citation type="submission" date="2011-02" db="EMBL/GenBank/DDBJ databases">
        <title>The genome of the leaf-cutting ant Acromyrmex echinatior suggests key adaptations to social evolution and fungus farming.</title>
        <authorList>
            <person name="Nygaard S."/>
            <person name="Zhang G."/>
        </authorList>
    </citation>
    <scope>NUCLEOTIDE SEQUENCE</scope>
</reference>
<dbReference type="PANTHER" id="PTHR11690">
    <property type="entry name" value="AMILORIDE-SENSITIVE SODIUM CHANNEL-RELATED"/>
    <property type="match status" value="1"/>
</dbReference>
<evidence type="ECO:0000256" key="12">
    <source>
        <dbReference type="PROSITE-ProRule" id="PRU00117"/>
    </source>
</evidence>
<keyword evidence="18" id="KW-1185">Reference proteome</keyword>
<sequence length="992" mass="110169">NTFVFQKTGARIKIYSNTCPRSTDRLISICGKPTTCIECIRELIATIKTSPLKGVNNPYDPHNFDDFYADDYGGYGNADGGQGKIGGFGGPGRGGGGGGGGGGSGTRGGPPPYGGGNYNGDGWGMQGGAPNGLGGSGNTGMGGPMGGNNQGNQGNMSGNKTSTQVTIPKDLAGAIIGKGGARIRKIRSDSGAGITIDEPLPGSNDRIITITGIPSQIQMAQYLLQQRYMDGFTTNDSDKFFSSLVKLIRPDKISIDNVTARQFLDRLDMTVETLMEQLMQPCSALLLRCVWLGKVYDCSKIFKTIKSKEGFCCAFNYHYNPNVGYISNDFNTNDFNNTSDDLPGVHTILKAPGNGQDVGLAVALNIEPEMYKATSRPYVGASIIIHDAIDFPDIDAHMVAVPIGHVLGISITGTSIRGMESLKAISQKKRICYFHNEVPGKIRYSYQSCVSECIAKHIYHMCGCLPFYYPETQSKLNYGDHCNKNCLPECSDVFYTINPENIKMQDVGYDSDLMDDFDKNITSFVYIFFGDASYVEYRKESTINWDSLIGYRKCQAYVKKHLDWFNVYCDNTNLHGFRYISMDGLSIIESMLWFLICMLAIVFGIILMLRLWANYSNNPIVTTIYTSNPIWNVSFPAVTICNNNKVYRPHADLIAKNLYMDGFTTNDSDKFFSSLMKLIRPNVISIDNTTARQVLDKLDITVEALMEQKAPGSGRDVGLAVALNIEPNMYKATSRPFVGASIIIHDPIDFPDIGTHIAAVPVGHVMAISITGTSIRGMESLRTIPLEKRLCYFDDEVKLCEIHYSHQSCISNCIAKHIYHMCGCLPFYYPETQSIPHHTNTETCKKCLPQCTDMLYTINSEYVKLEDVGFDSDLMNGFNINNMSFVYVFFGDVSYVEYRKESIISWDSLIASFGGIFGLCLGGSMLSVTELIYLLARQLFTKQKKMLKWQKQSRMTFPPASEVFLSIPTKEKVQLRNLRNRQESNDKRTFRY</sequence>
<dbReference type="Gene3D" id="3.30.1370.10">
    <property type="entry name" value="K Homology domain, type 1"/>
    <property type="match status" value="1"/>
</dbReference>
<gene>
    <name evidence="17" type="ORF">G5I_03406</name>
</gene>
<keyword evidence="9 15" id="KW-0472">Membrane</keyword>
<dbReference type="eggNOG" id="KOG4294">
    <property type="taxonomic scope" value="Eukaryota"/>
</dbReference>
<comment type="similarity">
    <text evidence="2 13">Belongs to the amiloride-sensitive sodium channel (TC 1.A.6) family.</text>
</comment>
<keyword evidence="7" id="KW-0915">Sodium</keyword>
<dbReference type="GO" id="GO:0005886">
    <property type="term" value="C:plasma membrane"/>
    <property type="evidence" value="ECO:0007669"/>
    <property type="project" value="TreeGrafter"/>
</dbReference>
<dbReference type="CDD" id="cd22434">
    <property type="entry name" value="KH-I_HNRNPK_rpt3"/>
    <property type="match status" value="1"/>
</dbReference>
<dbReference type="InParanoid" id="F4WCX3"/>
<keyword evidence="6 15" id="KW-1133">Transmembrane helix</keyword>
<protein>
    <submittedName>
        <fullName evidence="17">Heterogeneous nuclear ribonucleoprotein K</fullName>
    </submittedName>
</protein>
<dbReference type="EMBL" id="GL888074">
    <property type="protein sequence ID" value="EGI67954.1"/>
    <property type="molecule type" value="Genomic_DNA"/>
</dbReference>